<keyword evidence="2" id="KW-1185">Reference proteome</keyword>
<evidence type="ECO:0000313" key="2">
    <source>
        <dbReference type="Proteomes" id="UP000018725"/>
    </source>
</evidence>
<evidence type="ECO:0000313" key="1">
    <source>
        <dbReference type="EMBL" id="AHC36055.1"/>
    </source>
</evidence>
<protein>
    <submittedName>
        <fullName evidence="1">Uncharacterized protein</fullName>
    </submittedName>
</protein>
<accession>A0ACA7P7Y6</accession>
<organism evidence="1 2">
    <name type="scientific">Pseudomonas gorinensis</name>
    <dbReference type="NCBI Taxonomy" id="3240790"/>
    <lineage>
        <taxon>Bacteria</taxon>
        <taxon>Pseudomonadati</taxon>
        <taxon>Pseudomonadota</taxon>
        <taxon>Gammaproteobacteria</taxon>
        <taxon>Pseudomonadales</taxon>
        <taxon>Pseudomonadaceae</taxon>
        <taxon>Pseudomonas</taxon>
    </lineage>
</organism>
<dbReference type="EMBL" id="CP006852">
    <property type="protein sequence ID" value="AHC36055.1"/>
    <property type="molecule type" value="Genomic_DNA"/>
</dbReference>
<gene>
    <name evidence="1" type="ORF">U771_17685</name>
</gene>
<dbReference type="Proteomes" id="UP000018725">
    <property type="component" value="Chromosome"/>
</dbReference>
<proteinExistence type="predicted"/>
<name>A0ACA7P7Y6_9PSED</name>
<reference evidence="1 2" key="1">
    <citation type="journal article" date="2014" name="Genome Announc.">
        <title>Complete Genome Sequence of Pseudomonas sp. Strain TKP, Isolated from a gamma-Hexachlorocyclohexane-Degrading Mixed Culture.</title>
        <authorList>
            <person name="Ohtsubo Y."/>
            <person name="Kishida K."/>
            <person name="Sato T."/>
            <person name="Tabata M."/>
            <person name="Kawasumi T."/>
            <person name="Ogura Y."/>
            <person name="Hayashi T."/>
            <person name="Tsuda M."/>
            <person name="Nagata Y."/>
        </authorList>
    </citation>
    <scope>NUCLEOTIDE SEQUENCE [LARGE SCALE GENOMIC DNA]</scope>
    <source>
        <strain evidence="1 2">TKP</strain>
    </source>
</reference>
<sequence>MAVAMVLEGLVVLACADSRQGRQANGLPLFFASAKSKAKKSPRWGERAKGDVH</sequence>